<dbReference type="EMBL" id="VSSQ01081546">
    <property type="protein sequence ID" value="MPN30433.1"/>
    <property type="molecule type" value="Genomic_DNA"/>
</dbReference>
<comment type="caution">
    <text evidence="1">The sequence shown here is derived from an EMBL/GenBank/DDBJ whole genome shotgun (WGS) entry which is preliminary data.</text>
</comment>
<sequence length="173" mass="20386">MTDLSDYWKTHEAFFPSGRDYQYELNALGYWKHPFQLPVEKQPKDITTLHTLHQHGIFLIGRIQNNRPSYPCALRFGYFNQHDLSAKKAVQLACMCQEWTRGLYRNYDVQLVIFCKSETQADSLSRQLLMNSRGGYSQFWQTESNRRLDDYQTCPIRMVDTGIQARHLKAIPM</sequence>
<accession>A0A645H3N4</accession>
<proteinExistence type="predicted"/>
<name>A0A645H3N4_9ZZZZ</name>
<evidence type="ECO:0000313" key="1">
    <source>
        <dbReference type="EMBL" id="MPN30433.1"/>
    </source>
</evidence>
<gene>
    <name evidence="1" type="ORF">SDC9_177904</name>
</gene>
<dbReference type="AlphaFoldDB" id="A0A645H3N4"/>
<organism evidence="1">
    <name type="scientific">bioreactor metagenome</name>
    <dbReference type="NCBI Taxonomy" id="1076179"/>
    <lineage>
        <taxon>unclassified sequences</taxon>
        <taxon>metagenomes</taxon>
        <taxon>ecological metagenomes</taxon>
    </lineage>
</organism>
<protein>
    <submittedName>
        <fullName evidence="1">Uncharacterized protein</fullName>
    </submittedName>
</protein>
<reference evidence="1" key="1">
    <citation type="submission" date="2019-08" db="EMBL/GenBank/DDBJ databases">
        <authorList>
            <person name="Kucharzyk K."/>
            <person name="Murdoch R.W."/>
            <person name="Higgins S."/>
            <person name="Loffler F."/>
        </authorList>
    </citation>
    <scope>NUCLEOTIDE SEQUENCE</scope>
</reference>